<dbReference type="Gene3D" id="1.20.1250.20">
    <property type="entry name" value="MFS general substrate transporter like domains"/>
    <property type="match status" value="1"/>
</dbReference>
<accession>A0A2P5XZH0</accession>
<dbReference type="Proteomes" id="UP000239757">
    <property type="component" value="Unassembled WGS sequence"/>
</dbReference>
<evidence type="ECO:0000256" key="4">
    <source>
        <dbReference type="ARBA" id="ARBA00022989"/>
    </source>
</evidence>
<feature type="transmembrane region" description="Helical" evidence="6">
    <location>
        <begin position="81"/>
        <end position="107"/>
    </location>
</feature>
<keyword evidence="3 6" id="KW-0812">Transmembrane</keyword>
<dbReference type="EMBL" id="KZ663962">
    <property type="protein sequence ID" value="PPS08739.1"/>
    <property type="molecule type" value="Genomic_DNA"/>
</dbReference>
<feature type="transmembrane region" description="Helical" evidence="6">
    <location>
        <begin position="490"/>
        <end position="509"/>
    </location>
</feature>
<dbReference type="InterPro" id="IPR011701">
    <property type="entry name" value="MFS"/>
</dbReference>
<feature type="transmembrane region" description="Helical" evidence="6">
    <location>
        <begin position="7"/>
        <end position="26"/>
    </location>
</feature>
<organism evidence="8 9">
    <name type="scientific">Gossypium barbadense</name>
    <name type="common">Sea Island cotton</name>
    <name type="synonym">Hibiscus barbadensis</name>
    <dbReference type="NCBI Taxonomy" id="3634"/>
    <lineage>
        <taxon>Eukaryota</taxon>
        <taxon>Viridiplantae</taxon>
        <taxon>Streptophyta</taxon>
        <taxon>Embryophyta</taxon>
        <taxon>Tracheophyta</taxon>
        <taxon>Spermatophyta</taxon>
        <taxon>Magnoliopsida</taxon>
        <taxon>eudicotyledons</taxon>
        <taxon>Gunneridae</taxon>
        <taxon>Pentapetalae</taxon>
        <taxon>rosids</taxon>
        <taxon>malvids</taxon>
        <taxon>Malvales</taxon>
        <taxon>Malvaceae</taxon>
        <taxon>Malvoideae</taxon>
        <taxon>Gossypium</taxon>
    </lineage>
</organism>
<keyword evidence="4 6" id="KW-1133">Transmembrane helix</keyword>
<keyword evidence="2" id="KW-0813">Transport</keyword>
<evidence type="ECO:0000256" key="1">
    <source>
        <dbReference type="ARBA" id="ARBA00004141"/>
    </source>
</evidence>
<evidence type="ECO:0000259" key="7">
    <source>
        <dbReference type="PROSITE" id="PS50850"/>
    </source>
</evidence>
<feature type="transmembrane region" description="Helical" evidence="6">
    <location>
        <begin position="312"/>
        <end position="331"/>
    </location>
</feature>
<dbReference type="PANTHER" id="PTHR23504">
    <property type="entry name" value="MAJOR FACILITATOR SUPERFAMILY DOMAIN-CONTAINING PROTEIN 10"/>
    <property type="match status" value="1"/>
</dbReference>
<evidence type="ECO:0000256" key="3">
    <source>
        <dbReference type="ARBA" id="ARBA00022692"/>
    </source>
</evidence>
<feature type="transmembrane region" description="Helical" evidence="6">
    <location>
        <begin position="248"/>
        <end position="269"/>
    </location>
</feature>
<dbReference type="Pfam" id="PF07690">
    <property type="entry name" value="MFS_1"/>
    <property type="match status" value="1"/>
</dbReference>
<feature type="transmembrane region" description="Helical" evidence="6">
    <location>
        <begin position="171"/>
        <end position="189"/>
    </location>
</feature>
<evidence type="ECO:0000313" key="9">
    <source>
        <dbReference type="Proteomes" id="UP000239757"/>
    </source>
</evidence>
<name>A0A2P5XZH0_GOSBA</name>
<evidence type="ECO:0000256" key="6">
    <source>
        <dbReference type="SAM" id="Phobius"/>
    </source>
</evidence>
<protein>
    <recommendedName>
        <fullName evidence="7">Major facilitator superfamily (MFS) profile domain-containing protein</fullName>
    </recommendedName>
</protein>
<dbReference type="GO" id="GO:0016020">
    <property type="term" value="C:membrane"/>
    <property type="evidence" value="ECO:0007669"/>
    <property type="project" value="UniProtKB-SubCell"/>
</dbReference>
<dbReference type="InterPro" id="IPR036259">
    <property type="entry name" value="MFS_trans_sf"/>
</dbReference>
<dbReference type="PROSITE" id="PS50850">
    <property type="entry name" value="MFS"/>
    <property type="match status" value="1"/>
</dbReference>
<feature type="transmembrane region" description="Helical" evidence="6">
    <location>
        <begin position="144"/>
        <end position="165"/>
    </location>
</feature>
<evidence type="ECO:0000313" key="8">
    <source>
        <dbReference type="EMBL" id="PPS08739.1"/>
    </source>
</evidence>
<dbReference type="AlphaFoldDB" id="A0A2P5XZH0"/>
<dbReference type="GO" id="GO:0022857">
    <property type="term" value="F:transmembrane transporter activity"/>
    <property type="evidence" value="ECO:0007669"/>
    <property type="project" value="InterPro"/>
</dbReference>
<feature type="transmembrane region" description="Helical" evidence="6">
    <location>
        <begin position="337"/>
        <end position="357"/>
    </location>
</feature>
<feature type="transmembrane region" description="Helical" evidence="6">
    <location>
        <begin position="369"/>
        <end position="388"/>
    </location>
</feature>
<dbReference type="OrthoDB" id="419616at2759"/>
<gene>
    <name evidence="8" type="ORF">GOBAR_AA11923</name>
</gene>
<feature type="domain" description="Major facilitator superfamily (MFS) profile" evidence="7">
    <location>
        <begin position="7"/>
        <end position="416"/>
    </location>
</feature>
<evidence type="ECO:0000256" key="5">
    <source>
        <dbReference type="ARBA" id="ARBA00023136"/>
    </source>
</evidence>
<dbReference type="PANTHER" id="PTHR23504:SF95">
    <property type="entry name" value="MAJOR FACILITATOR SUPERFAMILY PROTEIN"/>
    <property type="match status" value="1"/>
</dbReference>
<dbReference type="InterPro" id="IPR020846">
    <property type="entry name" value="MFS_dom"/>
</dbReference>
<comment type="subcellular location">
    <subcellularLocation>
        <location evidence="1">Membrane</location>
        <topology evidence="1">Multi-pass membrane protein</topology>
    </subcellularLocation>
</comment>
<dbReference type="CDD" id="cd17330">
    <property type="entry name" value="MFS_SLC46_TetA_like"/>
    <property type="match status" value="1"/>
</dbReference>
<dbReference type="SUPFAM" id="SSF103473">
    <property type="entry name" value="MFS general substrate transporter"/>
    <property type="match status" value="1"/>
</dbReference>
<reference evidence="8 9" key="1">
    <citation type="submission" date="2015-01" db="EMBL/GenBank/DDBJ databases">
        <title>Genome of allotetraploid Gossypium barbadense reveals genomic plasticity and fiber elongation in cotton evolution.</title>
        <authorList>
            <person name="Chen X."/>
            <person name="Liu X."/>
            <person name="Zhao B."/>
            <person name="Zheng H."/>
            <person name="Hu Y."/>
            <person name="Lu G."/>
            <person name="Yang C."/>
            <person name="Chen J."/>
            <person name="Shan C."/>
            <person name="Zhang L."/>
            <person name="Zhou Y."/>
            <person name="Wang L."/>
            <person name="Guo W."/>
            <person name="Bai Y."/>
            <person name="Ruan J."/>
            <person name="Shangguan X."/>
            <person name="Mao Y."/>
            <person name="Jiang J."/>
            <person name="Zhu Y."/>
            <person name="Lei J."/>
            <person name="Kang H."/>
            <person name="Chen S."/>
            <person name="He X."/>
            <person name="Wang R."/>
            <person name="Wang Y."/>
            <person name="Chen J."/>
            <person name="Wang L."/>
            <person name="Yu S."/>
            <person name="Wang B."/>
            <person name="Wei J."/>
            <person name="Song S."/>
            <person name="Lu X."/>
            <person name="Gao Z."/>
            <person name="Gu W."/>
            <person name="Deng X."/>
            <person name="Ma D."/>
            <person name="Wang S."/>
            <person name="Liang W."/>
            <person name="Fang L."/>
            <person name="Cai C."/>
            <person name="Zhu X."/>
            <person name="Zhou B."/>
            <person name="Zhang Y."/>
            <person name="Chen Z."/>
            <person name="Xu S."/>
            <person name="Zhu R."/>
            <person name="Wang S."/>
            <person name="Zhang T."/>
            <person name="Zhao G."/>
        </authorList>
    </citation>
    <scope>NUCLEOTIDE SEQUENCE [LARGE SCALE GENOMIC DNA]</scope>
    <source>
        <strain evidence="9">cv. Xinhai21</strain>
        <tissue evidence="8">Leaf</tissue>
    </source>
</reference>
<feature type="transmembrane region" description="Helical" evidence="6">
    <location>
        <begin position="281"/>
        <end position="300"/>
    </location>
</feature>
<proteinExistence type="predicted"/>
<sequence>MEKKVKALSHLYVTVFLSGFASFIVVPAITDVTMFALCPGTDECSLAIYLSGFQQAVIGVGTALMMPLIGNLSDQYGRKSLLTLPMTLSIIPYAVLACSTTTNYFYAYYTLRTLTAMISEGSINCLALAYLADNISDTQRASAFGILAGISSGAFVFATLAARFLSAGSTFQVATFVSMLAVVYMRIFLEESIPDRNDGMTQPILKETEGVIQKDGDVDTRKMPVFKTIPSLKDIIRLIKSSPSFSQAAIVAFFQSLAEGGMICSIMYYLKARFHFNKNQFADLMLIAGIISTVSQLFIMPLLVSPIGDGRLLSIGLLVSCLNSIFNSLAWSAWVPYATTALSIVMVFTTPSLRSIISKQVGTTEQGKAQGCISGVTSLANIIAPLIFSPLTALLLSERAHLHFAWFSILWACGSHRFDLPFSFRVCNSGKTPIEFQGDLKNCSKYMRFASEHYDSTKLIAPDRRALPLVAKKHAAVDVFELFLSEEAPFHFPGFSILCIAITSMIAFIQSLTIGKTPSNSRDENCSNSMEV</sequence>
<evidence type="ECO:0000256" key="2">
    <source>
        <dbReference type="ARBA" id="ARBA00022448"/>
    </source>
</evidence>
<keyword evidence="5 6" id="KW-0472">Membrane</keyword>